<dbReference type="Gramene" id="C.cajan_44714.t">
    <property type="protein sequence ID" value="C.cajan_44714.t"/>
    <property type="gene ID" value="C.cajan_44714"/>
</dbReference>
<name>A0A151R098_CAJCA</name>
<evidence type="ECO:0000259" key="1">
    <source>
        <dbReference type="Pfam" id="PF14244"/>
    </source>
</evidence>
<dbReference type="EMBL" id="KQ484279">
    <property type="protein sequence ID" value="KYP36028.1"/>
    <property type="molecule type" value="Genomic_DNA"/>
</dbReference>
<dbReference type="Pfam" id="PF14244">
    <property type="entry name" value="Retrotran_gag_3"/>
    <property type="match status" value="1"/>
</dbReference>
<dbReference type="InterPro" id="IPR029472">
    <property type="entry name" value="Copia-like_N"/>
</dbReference>
<dbReference type="PANTHER" id="PTHR37610">
    <property type="entry name" value="CCHC-TYPE DOMAIN-CONTAINING PROTEIN"/>
    <property type="match status" value="1"/>
</dbReference>
<dbReference type="PANTHER" id="PTHR37610:SF55">
    <property type="entry name" value="RETROTRANSPOSON COPIA-LIKE N-TERMINAL DOMAIN-CONTAINING PROTEIN"/>
    <property type="match status" value="1"/>
</dbReference>
<reference evidence="2" key="1">
    <citation type="journal article" date="2012" name="Nat. Biotechnol.">
        <title>Draft genome sequence of pigeonpea (Cajanus cajan), an orphan legume crop of resource-poor farmers.</title>
        <authorList>
            <person name="Varshney R.K."/>
            <person name="Chen W."/>
            <person name="Li Y."/>
            <person name="Bharti A.K."/>
            <person name="Saxena R.K."/>
            <person name="Schlueter J.A."/>
            <person name="Donoghue M.T."/>
            <person name="Azam S."/>
            <person name="Fan G."/>
            <person name="Whaley A.M."/>
            <person name="Farmer A.D."/>
            <person name="Sheridan J."/>
            <person name="Iwata A."/>
            <person name="Tuteja R."/>
            <person name="Penmetsa R.V."/>
            <person name="Wu W."/>
            <person name="Upadhyaya H.D."/>
            <person name="Yang S.P."/>
            <person name="Shah T."/>
            <person name="Saxena K.B."/>
            <person name="Michael T."/>
            <person name="McCombie W.R."/>
            <person name="Yang B."/>
            <person name="Zhang G."/>
            <person name="Yang H."/>
            <person name="Wang J."/>
            <person name="Spillane C."/>
            <person name="Cook D.R."/>
            <person name="May G.D."/>
            <person name="Xu X."/>
            <person name="Jackson S.A."/>
        </authorList>
    </citation>
    <scope>NUCLEOTIDE SEQUENCE [LARGE SCALE GENOMIC DNA]</scope>
</reference>
<dbReference type="AlphaFoldDB" id="A0A151R098"/>
<feature type="domain" description="Retrotransposon Copia-like N-terminal" evidence="1">
    <location>
        <begin position="22"/>
        <end position="67"/>
    </location>
</feature>
<sequence length="336" mass="37372">MANPNNLFYHLVNPTNPFFLDPRENPTLVLVTPLFIDNDYQQWKHNMIMALETKNKDQFVLGALACPPSTDPLHETWKGCNKMVMSWLTRSMTPSIKQSVIMMISCVIKFPRGLNDEFSQVRSQIMLMELMPNLVKTFSLVLQQQRAFNGSFSQNSQELIANVNFQDNSNKNSFTIHGGSQILEAEVVPIGLLDATTSVMIIAKEQINHTSKNCWIKHGLPVGYKNNFKNNFGSSKPFASVAESETSIVTNFSTVESDKPSAQFGFSKKQYQAILALLPQSQKASLPVTTVHQCTTNSSSSVPSSSSWILDSGATDHICPFQSAFKTLKPISPISI</sequence>
<evidence type="ECO:0000313" key="2">
    <source>
        <dbReference type="EMBL" id="KYP36028.1"/>
    </source>
</evidence>
<accession>A0A151R098</accession>
<evidence type="ECO:0000313" key="3">
    <source>
        <dbReference type="Proteomes" id="UP000075243"/>
    </source>
</evidence>
<organism evidence="2 3">
    <name type="scientific">Cajanus cajan</name>
    <name type="common">Pigeon pea</name>
    <name type="synonym">Cajanus indicus</name>
    <dbReference type="NCBI Taxonomy" id="3821"/>
    <lineage>
        <taxon>Eukaryota</taxon>
        <taxon>Viridiplantae</taxon>
        <taxon>Streptophyta</taxon>
        <taxon>Embryophyta</taxon>
        <taxon>Tracheophyta</taxon>
        <taxon>Spermatophyta</taxon>
        <taxon>Magnoliopsida</taxon>
        <taxon>eudicotyledons</taxon>
        <taxon>Gunneridae</taxon>
        <taxon>Pentapetalae</taxon>
        <taxon>rosids</taxon>
        <taxon>fabids</taxon>
        <taxon>Fabales</taxon>
        <taxon>Fabaceae</taxon>
        <taxon>Papilionoideae</taxon>
        <taxon>50 kb inversion clade</taxon>
        <taxon>NPAAA clade</taxon>
        <taxon>indigoferoid/millettioid clade</taxon>
        <taxon>Phaseoleae</taxon>
        <taxon>Cajanus</taxon>
    </lineage>
</organism>
<protein>
    <recommendedName>
        <fullName evidence="1">Retrotransposon Copia-like N-terminal domain-containing protein</fullName>
    </recommendedName>
</protein>
<dbReference type="Proteomes" id="UP000075243">
    <property type="component" value="Unassembled WGS sequence"/>
</dbReference>
<proteinExistence type="predicted"/>
<gene>
    <name evidence="2" type="ORF">KK1_042880</name>
</gene>
<keyword evidence="3" id="KW-1185">Reference proteome</keyword>